<dbReference type="RefSeq" id="WP_099263643.1">
    <property type="nucleotide sequence ID" value="NZ_NIZW01000029.1"/>
</dbReference>
<gene>
    <name evidence="1" type="ORF">CEE69_26590</name>
</gene>
<accession>A0A2G1VZW0</accession>
<reference evidence="1 2" key="1">
    <citation type="submission" date="2017-06" db="EMBL/GenBank/DDBJ databases">
        <title>Description of Rhodopirellula bahusiensis sp. nov.</title>
        <authorList>
            <person name="Kizina J."/>
            <person name="Harder J."/>
        </authorList>
    </citation>
    <scope>NUCLEOTIDE SEQUENCE [LARGE SCALE GENOMIC DNA]</scope>
    <source>
        <strain evidence="1 2">SWK21</strain>
    </source>
</reference>
<name>A0A2G1VZW0_9BACT</name>
<dbReference type="OrthoDB" id="286860at2"/>
<evidence type="ECO:0000313" key="2">
    <source>
        <dbReference type="Proteomes" id="UP000225740"/>
    </source>
</evidence>
<organism evidence="1 2">
    <name type="scientific">Rhodopirellula bahusiensis</name>
    <dbReference type="NCBI Taxonomy" id="2014065"/>
    <lineage>
        <taxon>Bacteria</taxon>
        <taxon>Pseudomonadati</taxon>
        <taxon>Planctomycetota</taxon>
        <taxon>Planctomycetia</taxon>
        <taxon>Pirellulales</taxon>
        <taxon>Pirellulaceae</taxon>
        <taxon>Rhodopirellula</taxon>
    </lineage>
</organism>
<dbReference type="GeneID" id="90611466"/>
<dbReference type="AlphaFoldDB" id="A0A2G1VZW0"/>
<evidence type="ECO:0000313" key="1">
    <source>
        <dbReference type="EMBL" id="PHQ32313.1"/>
    </source>
</evidence>
<keyword evidence="2" id="KW-1185">Reference proteome</keyword>
<evidence type="ECO:0008006" key="3">
    <source>
        <dbReference type="Google" id="ProtNLM"/>
    </source>
</evidence>
<dbReference type="EMBL" id="NIZW01000029">
    <property type="protein sequence ID" value="PHQ32313.1"/>
    <property type="molecule type" value="Genomic_DNA"/>
</dbReference>
<protein>
    <recommendedName>
        <fullName evidence="3">DUF2007 domain-containing protein</fullName>
    </recommendedName>
</protein>
<dbReference type="Proteomes" id="UP000225740">
    <property type="component" value="Unassembled WGS sequence"/>
</dbReference>
<sequence>MQTNFVVVDVFDHVVDAEMLAMLLTHEGLTPRLMNNHTVGMNWMHSGAYGGVKVNVPEPQAAHAKQIASQLRTQSKARHEVMANSDEDACLACGKEMAEDENECGDCGWSYEQTGHTGD</sequence>
<comment type="caution">
    <text evidence="1">The sequence shown here is derived from an EMBL/GenBank/DDBJ whole genome shotgun (WGS) entry which is preliminary data.</text>
</comment>
<proteinExistence type="predicted"/>